<dbReference type="PANTHER" id="PTHR28635:SF1">
    <property type="entry name" value="TRANSMEMBRANE INNER EAR EXPRESSED PROTEIN"/>
    <property type="match status" value="1"/>
</dbReference>
<dbReference type="VEuPathDB" id="VectorBase:MDOMA2_001983"/>
<organism evidence="2 3">
    <name type="scientific">Musca domestica</name>
    <name type="common">House fly</name>
    <dbReference type="NCBI Taxonomy" id="7370"/>
    <lineage>
        <taxon>Eukaryota</taxon>
        <taxon>Metazoa</taxon>
        <taxon>Ecdysozoa</taxon>
        <taxon>Arthropoda</taxon>
        <taxon>Hexapoda</taxon>
        <taxon>Insecta</taxon>
        <taxon>Pterygota</taxon>
        <taxon>Neoptera</taxon>
        <taxon>Endopterygota</taxon>
        <taxon>Diptera</taxon>
        <taxon>Brachycera</taxon>
        <taxon>Muscomorpha</taxon>
        <taxon>Muscoidea</taxon>
        <taxon>Muscidae</taxon>
        <taxon>Musca</taxon>
    </lineage>
</organism>
<sequence length="212" mass="24691">MSDEDQDFLEVNPDSTWLEKTTIGGFRVWHIIAICLGIIMSIIIMVCCCVRFRIPRTKQEIEADYQRKQITKKFREKLQQIKNSEMDDMDLQKVCHFYNDMPLLHDSLAYRHNAHMAWNSSDEIQQQHQYQMKKSTHVVVLAQQTTKIVLLHHFLDEMGIGGHHVVHPAVRKAPPSPLYVPPPVAIHKNYQGNNRNHHEINSNSCHNYGCNL</sequence>
<protein>
    <submittedName>
        <fullName evidence="3">Uncharacterized protein LOC101901571 isoform X1</fullName>
    </submittedName>
</protein>
<dbReference type="OrthoDB" id="6154284at2759"/>
<keyword evidence="1" id="KW-1133">Transmembrane helix</keyword>
<feature type="transmembrane region" description="Helical" evidence="1">
    <location>
        <begin position="28"/>
        <end position="50"/>
    </location>
</feature>
<keyword evidence="1" id="KW-0812">Transmembrane</keyword>
<evidence type="ECO:0000313" key="2">
    <source>
        <dbReference type="Proteomes" id="UP001652621"/>
    </source>
</evidence>
<gene>
    <name evidence="3" type="primary">LOC101901571</name>
</gene>
<dbReference type="RefSeq" id="XP_019891031.1">
    <property type="nucleotide sequence ID" value="XM_020035472.2"/>
</dbReference>
<dbReference type="InterPro" id="IPR032006">
    <property type="entry name" value="TMIE"/>
</dbReference>
<keyword evidence="1" id="KW-0472">Membrane</keyword>
<keyword evidence="2" id="KW-1185">Reference proteome</keyword>
<evidence type="ECO:0000313" key="3">
    <source>
        <dbReference type="RefSeq" id="XP_019891031.1"/>
    </source>
</evidence>
<dbReference type="GeneID" id="101901571"/>
<dbReference type="Proteomes" id="UP001652621">
    <property type="component" value="Unplaced"/>
</dbReference>
<dbReference type="PANTHER" id="PTHR28635">
    <property type="entry name" value="TRANSMEMBRANE INNER EAR EXPRESSED PROTEIN"/>
    <property type="match status" value="1"/>
</dbReference>
<accession>A0A9J7IC38</accession>
<evidence type="ECO:0000256" key="1">
    <source>
        <dbReference type="SAM" id="Phobius"/>
    </source>
</evidence>
<name>A0A9J7IC38_MUSDO</name>
<reference evidence="3" key="1">
    <citation type="submission" date="2025-08" db="UniProtKB">
        <authorList>
            <consortium name="RefSeq"/>
        </authorList>
    </citation>
    <scope>IDENTIFICATION</scope>
    <source>
        <strain evidence="3">Aabys</strain>
        <tissue evidence="3">Whole body</tissue>
    </source>
</reference>
<dbReference type="KEGG" id="mde:101901571"/>
<dbReference type="Pfam" id="PF16038">
    <property type="entry name" value="TMIE"/>
    <property type="match status" value="1"/>
</dbReference>
<proteinExistence type="predicted"/>
<dbReference type="AlphaFoldDB" id="A0A9J7IC38"/>